<evidence type="ECO:0000313" key="9">
    <source>
        <dbReference type="Proteomes" id="UP000006813"/>
    </source>
</evidence>
<feature type="domain" description="Protein kinase" evidence="6">
    <location>
        <begin position="1"/>
        <end position="146"/>
    </location>
</feature>
<dbReference type="Gene3D" id="1.10.510.10">
    <property type="entry name" value="Transferase(Phosphotransferase) domain 1"/>
    <property type="match status" value="1"/>
</dbReference>
<keyword evidence="1" id="KW-0723">Serine/threonine-protein kinase</keyword>
<protein>
    <submittedName>
        <fullName evidence="8">Beta-adrenergic receptor kinase 2</fullName>
    </submittedName>
</protein>
<dbReference type="Proteomes" id="UP000006813">
    <property type="component" value="Unassembled WGS sequence"/>
</dbReference>
<dbReference type="PROSITE" id="PS50011">
    <property type="entry name" value="PROTEIN_KINASE_DOM"/>
    <property type="match status" value="1"/>
</dbReference>
<dbReference type="GO" id="GO:0007186">
    <property type="term" value="P:G protein-coupled receptor signaling pathway"/>
    <property type="evidence" value="ECO:0007669"/>
    <property type="project" value="TreeGrafter"/>
</dbReference>
<evidence type="ECO:0000259" key="6">
    <source>
        <dbReference type="PROSITE" id="PS50011"/>
    </source>
</evidence>
<dbReference type="EMBL" id="JH169829">
    <property type="protein sequence ID" value="EHB07710.1"/>
    <property type="molecule type" value="Genomic_DNA"/>
</dbReference>
<dbReference type="GO" id="GO:0001664">
    <property type="term" value="F:G protein-coupled receptor binding"/>
    <property type="evidence" value="ECO:0007669"/>
    <property type="project" value="TreeGrafter"/>
</dbReference>
<dbReference type="PANTHER" id="PTHR24355">
    <property type="entry name" value="G PROTEIN-COUPLED RECEPTOR KINASE/RIBOSOMAL PROTEIN S6 KINASE"/>
    <property type="match status" value="1"/>
</dbReference>
<gene>
    <name evidence="8" type="ORF">GW7_15976</name>
</gene>
<evidence type="ECO:0000313" key="8">
    <source>
        <dbReference type="EMBL" id="EHB07710.1"/>
    </source>
</evidence>
<keyword evidence="5" id="KW-0067">ATP-binding</keyword>
<dbReference type="InterPro" id="IPR000961">
    <property type="entry name" value="AGC-kinase_C"/>
</dbReference>
<dbReference type="AlphaFoldDB" id="G5BEJ9"/>
<dbReference type="GO" id="GO:0002029">
    <property type="term" value="P:desensitization of G protein-coupled receptor signaling pathway"/>
    <property type="evidence" value="ECO:0007669"/>
    <property type="project" value="TreeGrafter"/>
</dbReference>
<proteinExistence type="predicted"/>
<evidence type="ECO:0000256" key="2">
    <source>
        <dbReference type="ARBA" id="ARBA00022679"/>
    </source>
</evidence>
<evidence type="ECO:0000256" key="1">
    <source>
        <dbReference type="ARBA" id="ARBA00022527"/>
    </source>
</evidence>
<name>G5BEJ9_HETGA</name>
<evidence type="ECO:0000256" key="5">
    <source>
        <dbReference type="ARBA" id="ARBA00022840"/>
    </source>
</evidence>
<keyword evidence="8" id="KW-0675">Receptor</keyword>
<dbReference type="SUPFAM" id="SSF56112">
    <property type="entry name" value="Protein kinase-like (PK-like)"/>
    <property type="match status" value="1"/>
</dbReference>
<feature type="domain" description="AGC-kinase C-terminal" evidence="7">
    <location>
        <begin position="78"/>
        <end position="146"/>
    </location>
</feature>
<evidence type="ECO:0000256" key="4">
    <source>
        <dbReference type="ARBA" id="ARBA00022777"/>
    </source>
</evidence>
<sequence length="146" mass="16417">MARSECFPALRCTALYHSHLPTASPSSLVPRGTHGYMTPEVLQKGTAYDSSADWFSLGCMLFKLLRGAQEVKEHSFFKGVDWQHIYLQKYPPLLIPPWGEVDAMDAFDIGSFDEEDTKGIKIPAFVPPITYSPEGWDIVVTLTFQM</sequence>
<dbReference type="GO" id="GO:0004703">
    <property type="term" value="F:G protein-coupled receptor kinase activity"/>
    <property type="evidence" value="ECO:0007669"/>
    <property type="project" value="TreeGrafter"/>
</dbReference>
<keyword evidence="2" id="KW-0808">Transferase</keyword>
<evidence type="ECO:0000259" key="7">
    <source>
        <dbReference type="PROSITE" id="PS51285"/>
    </source>
</evidence>
<dbReference type="eggNOG" id="KOG0986">
    <property type="taxonomic scope" value="Eukaryota"/>
</dbReference>
<dbReference type="Pfam" id="PF00069">
    <property type="entry name" value="Pkinase"/>
    <property type="match status" value="1"/>
</dbReference>
<dbReference type="STRING" id="10181.G5BEJ9"/>
<keyword evidence="4 8" id="KW-0418">Kinase</keyword>
<reference evidence="8 9" key="1">
    <citation type="journal article" date="2011" name="Nature">
        <title>Genome sequencing reveals insights into physiology and longevity of the naked mole rat.</title>
        <authorList>
            <person name="Kim E.B."/>
            <person name="Fang X."/>
            <person name="Fushan A.A."/>
            <person name="Huang Z."/>
            <person name="Lobanov A.V."/>
            <person name="Han L."/>
            <person name="Marino S.M."/>
            <person name="Sun X."/>
            <person name="Turanov A.A."/>
            <person name="Yang P."/>
            <person name="Yim S.H."/>
            <person name="Zhao X."/>
            <person name="Kasaikina M.V."/>
            <person name="Stoletzki N."/>
            <person name="Peng C."/>
            <person name="Polak P."/>
            <person name="Xiong Z."/>
            <person name="Kiezun A."/>
            <person name="Zhu Y."/>
            <person name="Chen Y."/>
            <person name="Kryukov G.V."/>
            <person name="Zhang Q."/>
            <person name="Peshkin L."/>
            <person name="Yang L."/>
            <person name="Bronson R.T."/>
            <person name="Buffenstein R."/>
            <person name="Wang B."/>
            <person name="Han C."/>
            <person name="Li Q."/>
            <person name="Chen L."/>
            <person name="Zhao W."/>
            <person name="Sunyaev S.R."/>
            <person name="Park T.J."/>
            <person name="Zhang G."/>
            <person name="Wang J."/>
            <person name="Gladyshev V.N."/>
        </authorList>
    </citation>
    <scope>NUCLEOTIDE SEQUENCE [LARGE SCALE GENOMIC DNA]</scope>
</reference>
<dbReference type="PROSITE" id="PS51285">
    <property type="entry name" value="AGC_KINASE_CTER"/>
    <property type="match status" value="1"/>
</dbReference>
<dbReference type="PANTHER" id="PTHR24355:SF17">
    <property type="entry name" value="BETA-ADRENERGIC RECEPTOR KINASE 2"/>
    <property type="match status" value="1"/>
</dbReference>
<dbReference type="InParanoid" id="G5BEJ9"/>
<dbReference type="InterPro" id="IPR011009">
    <property type="entry name" value="Kinase-like_dom_sf"/>
</dbReference>
<evidence type="ECO:0000256" key="3">
    <source>
        <dbReference type="ARBA" id="ARBA00022741"/>
    </source>
</evidence>
<organism evidence="8 9">
    <name type="scientific">Heterocephalus glaber</name>
    <name type="common">Naked mole rat</name>
    <dbReference type="NCBI Taxonomy" id="10181"/>
    <lineage>
        <taxon>Eukaryota</taxon>
        <taxon>Metazoa</taxon>
        <taxon>Chordata</taxon>
        <taxon>Craniata</taxon>
        <taxon>Vertebrata</taxon>
        <taxon>Euteleostomi</taxon>
        <taxon>Mammalia</taxon>
        <taxon>Eutheria</taxon>
        <taxon>Euarchontoglires</taxon>
        <taxon>Glires</taxon>
        <taxon>Rodentia</taxon>
        <taxon>Hystricomorpha</taxon>
        <taxon>Bathyergidae</taxon>
        <taxon>Heterocephalus</taxon>
    </lineage>
</organism>
<dbReference type="InterPro" id="IPR000719">
    <property type="entry name" value="Prot_kinase_dom"/>
</dbReference>
<accession>G5BEJ9</accession>
<keyword evidence="3" id="KW-0547">Nucleotide-binding</keyword>
<dbReference type="GO" id="GO:0005524">
    <property type="term" value="F:ATP binding"/>
    <property type="evidence" value="ECO:0007669"/>
    <property type="project" value="UniProtKB-KW"/>
</dbReference>